<evidence type="ECO:0000256" key="3">
    <source>
        <dbReference type="ARBA" id="ARBA00022723"/>
    </source>
</evidence>
<dbReference type="NCBIfam" id="TIGR04013">
    <property type="entry name" value="B12_SAM_MJ_1487"/>
    <property type="match status" value="1"/>
</dbReference>
<dbReference type="EMBL" id="JAPTGB010000025">
    <property type="protein sequence ID" value="MCZ0861471.1"/>
    <property type="molecule type" value="Genomic_DNA"/>
</dbReference>
<dbReference type="InterPro" id="IPR007197">
    <property type="entry name" value="rSAM"/>
</dbReference>
<organism evidence="8 9">
    <name type="scientific">Methanocorpusculum petauri</name>
    <dbReference type="NCBI Taxonomy" id="3002863"/>
    <lineage>
        <taxon>Archaea</taxon>
        <taxon>Methanobacteriati</taxon>
        <taxon>Methanobacteriota</taxon>
        <taxon>Stenosarchaea group</taxon>
        <taxon>Methanomicrobia</taxon>
        <taxon>Methanomicrobiales</taxon>
        <taxon>Methanocorpusculaceae</taxon>
        <taxon>Methanocorpusculum</taxon>
    </lineage>
</organism>
<keyword evidence="5" id="KW-0411">Iron-sulfur</keyword>
<dbReference type="InterPro" id="IPR023404">
    <property type="entry name" value="rSAM_horseshoe"/>
</dbReference>
<dbReference type="CDD" id="cd02068">
    <property type="entry name" value="radical_SAM_B12_BD"/>
    <property type="match status" value="1"/>
</dbReference>
<evidence type="ECO:0000259" key="6">
    <source>
        <dbReference type="PROSITE" id="PS51332"/>
    </source>
</evidence>
<dbReference type="PROSITE" id="PS51332">
    <property type="entry name" value="B12_BINDING"/>
    <property type="match status" value="1"/>
</dbReference>
<dbReference type="Gene3D" id="3.80.30.20">
    <property type="entry name" value="tm_1862 like domain"/>
    <property type="match status" value="1"/>
</dbReference>
<dbReference type="InterPro" id="IPR023980">
    <property type="entry name" value="CHP04013_B12-bd/rSAM"/>
</dbReference>
<evidence type="ECO:0000259" key="7">
    <source>
        <dbReference type="PROSITE" id="PS51918"/>
    </source>
</evidence>
<dbReference type="SFLD" id="SFLDG01082">
    <property type="entry name" value="B12-binding_domain_containing"/>
    <property type="match status" value="1"/>
</dbReference>
<keyword evidence="3" id="KW-0479">Metal-binding</keyword>
<evidence type="ECO:0000313" key="9">
    <source>
        <dbReference type="Proteomes" id="UP001141422"/>
    </source>
</evidence>
<evidence type="ECO:0000256" key="1">
    <source>
        <dbReference type="ARBA" id="ARBA00001966"/>
    </source>
</evidence>
<dbReference type="PANTHER" id="PTHR43409">
    <property type="entry name" value="ANAEROBIC MAGNESIUM-PROTOPORPHYRIN IX MONOMETHYL ESTER CYCLASE-RELATED"/>
    <property type="match status" value="1"/>
</dbReference>
<dbReference type="Pfam" id="PF04055">
    <property type="entry name" value="Radical_SAM"/>
    <property type="match status" value="1"/>
</dbReference>
<evidence type="ECO:0000313" key="8">
    <source>
        <dbReference type="EMBL" id="MCZ0861471.1"/>
    </source>
</evidence>
<dbReference type="SUPFAM" id="SSF102114">
    <property type="entry name" value="Radical SAM enzymes"/>
    <property type="match status" value="1"/>
</dbReference>
<dbReference type="Proteomes" id="UP001141422">
    <property type="component" value="Unassembled WGS sequence"/>
</dbReference>
<feature type="domain" description="B12-binding" evidence="6">
    <location>
        <begin position="1"/>
        <end position="107"/>
    </location>
</feature>
<evidence type="ECO:0000256" key="5">
    <source>
        <dbReference type="ARBA" id="ARBA00023014"/>
    </source>
</evidence>
<keyword evidence="2" id="KW-0949">S-adenosyl-L-methionine</keyword>
<gene>
    <name evidence="8" type="ORF">O0S10_09610</name>
</gene>
<dbReference type="PROSITE" id="PS51918">
    <property type="entry name" value="RADICAL_SAM"/>
    <property type="match status" value="1"/>
</dbReference>
<proteinExistence type="predicted"/>
<evidence type="ECO:0000256" key="4">
    <source>
        <dbReference type="ARBA" id="ARBA00023004"/>
    </source>
</evidence>
<feature type="domain" description="Radical SAM core" evidence="7">
    <location>
        <begin position="133"/>
        <end position="359"/>
    </location>
</feature>
<dbReference type="SMART" id="SM00729">
    <property type="entry name" value="Elp3"/>
    <property type="match status" value="1"/>
</dbReference>
<comment type="cofactor">
    <cofactor evidence="1">
        <name>[4Fe-4S] cluster</name>
        <dbReference type="ChEBI" id="CHEBI:49883"/>
    </cofactor>
</comment>
<dbReference type="InterPro" id="IPR051198">
    <property type="entry name" value="BchE-like"/>
</dbReference>
<dbReference type="RefSeq" id="WP_268925661.1">
    <property type="nucleotide sequence ID" value="NZ_JAPTGB010000025.1"/>
</dbReference>
<dbReference type="PANTHER" id="PTHR43409:SF17">
    <property type="entry name" value="METHYLTHIOTRANSFERASE MJ0865-RELATED"/>
    <property type="match status" value="1"/>
</dbReference>
<dbReference type="Gene3D" id="3.40.50.280">
    <property type="entry name" value="Cobalamin-binding domain"/>
    <property type="match status" value="1"/>
</dbReference>
<dbReference type="InterPro" id="IPR006158">
    <property type="entry name" value="Cobalamin-bd"/>
</dbReference>
<keyword evidence="9" id="KW-1185">Reference proteome</keyword>
<reference evidence="8" key="1">
    <citation type="submission" date="2022-12" db="EMBL/GenBank/DDBJ databases">
        <title>Isolation and characterisation of novel Methanocorpusculum spp. from native Australian herbivores indicates the genus is ancestrally host-associated.</title>
        <authorList>
            <person name="Volmer J.G."/>
            <person name="Soo R.M."/>
            <person name="Evans P.N."/>
            <person name="Hoedt E.C."/>
            <person name="Astorga Alsina A.L."/>
            <person name="Woodcroft B.J."/>
            <person name="Tyson G.W."/>
            <person name="Hugenholtz P."/>
            <person name="Morrison M."/>
        </authorList>
    </citation>
    <scope>NUCLEOTIDE SEQUENCE</scope>
    <source>
        <strain evidence="8">MG</strain>
    </source>
</reference>
<keyword evidence="4" id="KW-0408">Iron</keyword>
<dbReference type="InterPro" id="IPR006638">
    <property type="entry name" value="Elp3/MiaA/NifB-like_rSAM"/>
</dbReference>
<protein>
    <submittedName>
        <fullName evidence="8">TIGR04013 family B12-binding domain/radical SAM domain-containing protein</fullName>
    </submittedName>
</protein>
<dbReference type="InterPro" id="IPR058240">
    <property type="entry name" value="rSAM_sf"/>
</dbReference>
<name>A0ABT4II99_9EURY</name>
<comment type="caution">
    <text evidence="8">The sequence shown here is derived from an EMBL/GenBank/DDBJ whole genome shotgun (WGS) entry which is preliminary data.</text>
</comment>
<evidence type="ECO:0000256" key="2">
    <source>
        <dbReference type="ARBA" id="ARBA00022691"/>
    </source>
</evidence>
<sequence>MRAVWRYIPAARNSYAALYAACEVYGFILEPADAPEGDVVCYSLNSVEFPRYRDEIAAADQITIAGGPHASAAWEEVAGVADYVVIGEGERTLPRLLSALAAGKSGASIPGVATRTGGRNRIDHSVRLDGFPCFTRMKGYMEISRGCPFHCGYCQTPRLHGTRMHHRSREAIVEAARHYRDARFVTPNAFAYGSSDGKTPDVEKLERLLASMPDNNLYFGTFPCEVRPEFVTQETADLVVQYCANTRLHFGAQSGSDTVLAKMGRGHTLGDVYAALDVCRAAGLEPVVDVIFGFPFETDEDEEATLALVKDVVRSGKVHVHSLMPLPGTPLADAVPREVIPAVDRALGKLALSGRVTGAWHNKF</sequence>
<dbReference type="SFLD" id="SFLDS00029">
    <property type="entry name" value="Radical_SAM"/>
    <property type="match status" value="1"/>
</dbReference>
<accession>A0ABT4II99</accession>
<dbReference type="CDD" id="cd01335">
    <property type="entry name" value="Radical_SAM"/>
    <property type="match status" value="1"/>
</dbReference>